<name>A0A5S9IP92_UABAM</name>
<feature type="transmembrane region" description="Helical" evidence="1">
    <location>
        <begin position="143"/>
        <end position="166"/>
    </location>
</feature>
<dbReference type="InterPro" id="IPR029468">
    <property type="entry name" value="O-ag_pol_Wzy"/>
</dbReference>
<keyword evidence="1" id="KW-0472">Membrane</keyword>
<evidence type="ECO:0000313" key="3">
    <source>
        <dbReference type="Proteomes" id="UP000326354"/>
    </source>
</evidence>
<feature type="transmembrane region" description="Helical" evidence="1">
    <location>
        <begin position="218"/>
        <end position="248"/>
    </location>
</feature>
<accession>A0A5S9IP92</accession>
<evidence type="ECO:0000256" key="1">
    <source>
        <dbReference type="SAM" id="Phobius"/>
    </source>
</evidence>
<evidence type="ECO:0000313" key="2">
    <source>
        <dbReference type="EMBL" id="BBM84175.1"/>
    </source>
</evidence>
<keyword evidence="1" id="KW-0812">Transmembrane</keyword>
<feature type="transmembrane region" description="Helical" evidence="1">
    <location>
        <begin position="254"/>
        <end position="274"/>
    </location>
</feature>
<feature type="transmembrane region" description="Helical" evidence="1">
    <location>
        <begin position="66"/>
        <end position="85"/>
    </location>
</feature>
<sequence length="450" mass="52000">MNRQNFLPLLTISFFMPLLFTMMVYFYSPMFSSLEVATVCVILVFAISVAYNYSLLKIPLLSYPQVYLAVTFLFTSGCLFIFLCGSEQAFDKFKWFSEEFLIKSIEAVIIAILSFQFGLHLSFCRAKKEKRLTEQQRDHANPIFFIASSLVLFSFFILFFVYPSFLFRTFQHGYMDYVIYQQENDVRIPTTLLHWLVPLSSTMMALSFRTSFQKKIAYLVGLTLCIIFLLTGDRGGCFSFLLSFLIAMRINLNSLQVITLALAILFVIPLLFEFRGLNEIQTTRPIEKALQETGSSLQVLMGTMMIIPGSESHTGGKSYIMAIESIVPNLGAWKLRDEETMSKWIHSHMNPLGSGLGYLKIAEAYAQFGLWGVYFVFVLFGMLIGNWYIDALHQRDYIYSSVWKCYGFYIMLIWIRNHAVVSIRPIVWSYLLLLIIKVCVDLFWKRRADV</sequence>
<keyword evidence="3" id="KW-1185">Reference proteome</keyword>
<feature type="transmembrane region" description="Helical" evidence="1">
    <location>
        <begin position="368"/>
        <end position="385"/>
    </location>
</feature>
<organism evidence="2 3">
    <name type="scientific">Uabimicrobium amorphum</name>
    <dbReference type="NCBI Taxonomy" id="2596890"/>
    <lineage>
        <taxon>Bacteria</taxon>
        <taxon>Pseudomonadati</taxon>
        <taxon>Planctomycetota</taxon>
        <taxon>Candidatus Uabimicrobiia</taxon>
        <taxon>Candidatus Uabimicrobiales</taxon>
        <taxon>Candidatus Uabimicrobiaceae</taxon>
        <taxon>Candidatus Uabimicrobium</taxon>
    </lineage>
</organism>
<dbReference type="AlphaFoldDB" id="A0A5S9IP92"/>
<feature type="transmembrane region" description="Helical" evidence="1">
    <location>
        <begin position="34"/>
        <end position="54"/>
    </location>
</feature>
<gene>
    <name evidence="2" type="ORF">UABAM_02531</name>
</gene>
<dbReference type="Pfam" id="PF14296">
    <property type="entry name" value="O-ag_pol_Wzy"/>
    <property type="match status" value="1"/>
</dbReference>
<feature type="transmembrane region" description="Helical" evidence="1">
    <location>
        <begin position="397"/>
        <end position="415"/>
    </location>
</feature>
<feature type="transmembrane region" description="Helical" evidence="1">
    <location>
        <begin position="7"/>
        <end position="28"/>
    </location>
</feature>
<dbReference type="NCBIfam" id="TIGR04370">
    <property type="entry name" value="glyco_rpt_poly"/>
    <property type="match status" value="1"/>
</dbReference>
<dbReference type="RefSeq" id="WP_151968345.1">
    <property type="nucleotide sequence ID" value="NZ_AP019860.1"/>
</dbReference>
<evidence type="ECO:0008006" key="4">
    <source>
        <dbReference type="Google" id="ProtNLM"/>
    </source>
</evidence>
<dbReference type="Proteomes" id="UP000326354">
    <property type="component" value="Chromosome"/>
</dbReference>
<dbReference type="KEGG" id="uam:UABAM_02531"/>
<proteinExistence type="predicted"/>
<keyword evidence="1" id="KW-1133">Transmembrane helix</keyword>
<feature type="transmembrane region" description="Helical" evidence="1">
    <location>
        <begin position="105"/>
        <end position="123"/>
    </location>
</feature>
<reference evidence="2 3" key="1">
    <citation type="submission" date="2019-08" db="EMBL/GenBank/DDBJ databases">
        <title>Complete genome sequence of Candidatus Uab amorphum.</title>
        <authorList>
            <person name="Shiratori T."/>
            <person name="Suzuki S."/>
            <person name="Kakizawa Y."/>
            <person name="Ishida K."/>
        </authorList>
    </citation>
    <scope>NUCLEOTIDE SEQUENCE [LARGE SCALE GENOMIC DNA]</scope>
    <source>
        <strain evidence="2 3">SRT547</strain>
    </source>
</reference>
<dbReference type="EMBL" id="AP019860">
    <property type="protein sequence ID" value="BBM84175.1"/>
    <property type="molecule type" value="Genomic_DNA"/>
</dbReference>
<feature type="transmembrane region" description="Helical" evidence="1">
    <location>
        <begin position="427"/>
        <end position="444"/>
    </location>
</feature>
<protein>
    <recommendedName>
        <fullName evidence="4">Oligosaccharide repeat unit polymerase</fullName>
    </recommendedName>
</protein>